<reference evidence="2 3" key="1">
    <citation type="journal article" date="2012" name="Genome Biol.">
        <title>Genome and low-iron response of an oceanic diatom adapted to chronic iron limitation.</title>
        <authorList>
            <person name="Lommer M."/>
            <person name="Specht M."/>
            <person name="Roy A.S."/>
            <person name="Kraemer L."/>
            <person name="Andreson R."/>
            <person name="Gutowska M.A."/>
            <person name="Wolf J."/>
            <person name="Bergner S.V."/>
            <person name="Schilhabel M.B."/>
            <person name="Klostermeier U.C."/>
            <person name="Beiko R.G."/>
            <person name="Rosenstiel P."/>
            <person name="Hippler M."/>
            <person name="Laroche J."/>
        </authorList>
    </citation>
    <scope>NUCLEOTIDE SEQUENCE [LARGE SCALE GENOMIC DNA]</scope>
    <source>
        <strain evidence="2 3">CCMP1005</strain>
    </source>
</reference>
<feature type="region of interest" description="Disordered" evidence="1">
    <location>
        <begin position="107"/>
        <end position="139"/>
    </location>
</feature>
<name>K0SZR2_THAOC</name>
<dbReference type="EMBL" id="AGNL01014821">
    <property type="protein sequence ID" value="EJK66531.1"/>
    <property type="molecule type" value="Genomic_DNA"/>
</dbReference>
<dbReference type="AlphaFoldDB" id="K0SZR2"/>
<dbReference type="Proteomes" id="UP000266841">
    <property type="component" value="Unassembled WGS sequence"/>
</dbReference>
<evidence type="ECO:0000256" key="1">
    <source>
        <dbReference type="SAM" id="MobiDB-lite"/>
    </source>
</evidence>
<accession>K0SZR2</accession>
<protein>
    <submittedName>
        <fullName evidence="2">Uncharacterized protein</fullName>
    </submittedName>
</protein>
<organism evidence="2 3">
    <name type="scientific">Thalassiosira oceanica</name>
    <name type="common">Marine diatom</name>
    <dbReference type="NCBI Taxonomy" id="159749"/>
    <lineage>
        <taxon>Eukaryota</taxon>
        <taxon>Sar</taxon>
        <taxon>Stramenopiles</taxon>
        <taxon>Ochrophyta</taxon>
        <taxon>Bacillariophyta</taxon>
        <taxon>Coscinodiscophyceae</taxon>
        <taxon>Thalassiosirophycidae</taxon>
        <taxon>Thalassiosirales</taxon>
        <taxon>Thalassiosiraceae</taxon>
        <taxon>Thalassiosira</taxon>
    </lineage>
</organism>
<gene>
    <name evidence="2" type="ORF">THAOC_12546</name>
</gene>
<proteinExistence type="predicted"/>
<comment type="caution">
    <text evidence="2">The sequence shown here is derived from an EMBL/GenBank/DDBJ whole genome shotgun (WGS) entry which is preliminary data.</text>
</comment>
<evidence type="ECO:0000313" key="2">
    <source>
        <dbReference type="EMBL" id="EJK66531.1"/>
    </source>
</evidence>
<evidence type="ECO:0000313" key="3">
    <source>
        <dbReference type="Proteomes" id="UP000266841"/>
    </source>
</evidence>
<keyword evidence="3" id="KW-1185">Reference proteome</keyword>
<sequence length="139" mass="15412">MFGAATRGSKASEAINEFNVNSAGNDFVASVHYKPSMRQFLIEEQKSTGMRKIDKWRVPKQIAIKCGLTESDKCKVDNSDHSFFPSPNNANWDDIEYEVATLEAEHRHRSATAVGPAQSIASRHQASGGRMSAKNRERA</sequence>